<evidence type="ECO:0000259" key="2">
    <source>
        <dbReference type="PROSITE" id="PS51831"/>
    </source>
</evidence>
<evidence type="ECO:0000313" key="4">
    <source>
        <dbReference type="Proteomes" id="UP000236642"/>
    </source>
</evidence>
<gene>
    <name evidence="3" type="ORF">HRbin22_00115</name>
</gene>
<dbReference type="Pfam" id="PF01966">
    <property type="entry name" value="HD"/>
    <property type="match status" value="1"/>
</dbReference>
<dbReference type="Gene3D" id="1.10.3210.50">
    <property type="match status" value="1"/>
</dbReference>
<dbReference type="PROSITE" id="PS51831">
    <property type="entry name" value="HD"/>
    <property type="match status" value="1"/>
</dbReference>
<evidence type="ECO:0000256" key="1">
    <source>
        <dbReference type="SAM" id="MobiDB-lite"/>
    </source>
</evidence>
<reference evidence="4" key="1">
    <citation type="submission" date="2017-09" db="EMBL/GenBank/DDBJ databases">
        <title>Metaegenomics of thermophilic ammonia-oxidizing enrichment culture.</title>
        <authorList>
            <person name="Kato S."/>
            <person name="Suzuki K."/>
        </authorList>
    </citation>
    <scope>NUCLEOTIDE SEQUENCE [LARGE SCALE GENOMIC DNA]</scope>
</reference>
<dbReference type="AlphaFoldDB" id="A0A2H5Y362"/>
<comment type="caution">
    <text evidence="3">The sequence shown here is derived from an EMBL/GenBank/DDBJ whole genome shotgun (WGS) entry which is preliminary data.</text>
</comment>
<sequence length="233" mass="26234">MECGCCEPMRGGSASRRESTAQPLPGEEIPVELDPEAVRPLYTGRDPVHDFEHVLRVMHLAERIARMEGADRAVVRAAALLHDVRREENDHAAASAAFARRWLAERGAPPEFIEAVAHAIEAHRFREPRAARTLEARVLFDADKLDALGIIGLARLFAYSGVHRHPLWMPVGEGEIDADSAAHEFYRKIRFLPGRMQTETGRRWAEVRLARMQKAIEWLEAEIRGEDFEDGGT</sequence>
<dbReference type="EMBL" id="BEHY01000001">
    <property type="protein sequence ID" value="GBD07889.1"/>
    <property type="molecule type" value="Genomic_DNA"/>
</dbReference>
<dbReference type="PANTHER" id="PTHR33594">
    <property type="entry name" value="SUPERFAMILY HYDROLASE, PUTATIVE (AFU_ORTHOLOGUE AFUA_1G03035)-RELATED"/>
    <property type="match status" value="1"/>
</dbReference>
<dbReference type="PANTHER" id="PTHR33594:SF1">
    <property type="entry name" value="HD_PDEASE DOMAIN-CONTAINING PROTEIN"/>
    <property type="match status" value="1"/>
</dbReference>
<dbReference type="NCBIfam" id="TIGR00277">
    <property type="entry name" value="HDIG"/>
    <property type="match status" value="1"/>
</dbReference>
<feature type="domain" description="HD" evidence="2">
    <location>
        <begin position="50"/>
        <end position="148"/>
    </location>
</feature>
<proteinExistence type="predicted"/>
<dbReference type="InterPro" id="IPR006675">
    <property type="entry name" value="HDIG_dom"/>
</dbReference>
<dbReference type="Proteomes" id="UP000236642">
    <property type="component" value="Unassembled WGS sequence"/>
</dbReference>
<organism evidence="3 4">
    <name type="scientific">Candidatus Thermoflexus japonica</name>
    <dbReference type="NCBI Taxonomy" id="2035417"/>
    <lineage>
        <taxon>Bacteria</taxon>
        <taxon>Bacillati</taxon>
        <taxon>Chloroflexota</taxon>
        <taxon>Thermoflexia</taxon>
        <taxon>Thermoflexales</taxon>
        <taxon>Thermoflexaceae</taxon>
        <taxon>Thermoflexus</taxon>
    </lineage>
</organism>
<evidence type="ECO:0000313" key="3">
    <source>
        <dbReference type="EMBL" id="GBD07889.1"/>
    </source>
</evidence>
<dbReference type="InterPro" id="IPR003607">
    <property type="entry name" value="HD/PDEase_dom"/>
</dbReference>
<feature type="region of interest" description="Disordered" evidence="1">
    <location>
        <begin position="7"/>
        <end position="27"/>
    </location>
</feature>
<name>A0A2H5Y362_9CHLR</name>
<dbReference type="CDD" id="cd00077">
    <property type="entry name" value="HDc"/>
    <property type="match status" value="1"/>
</dbReference>
<dbReference type="InterPro" id="IPR006674">
    <property type="entry name" value="HD_domain"/>
</dbReference>
<protein>
    <recommendedName>
        <fullName evidence="2">HD domain-containing protein</fullName>
    </recommendedName>
</protein>
<dbReference type="SUPFAM" id="SSF109604">
    <property type="entry name" value="HD-domain/PDEase-like"/>
    <property type="match status" value="1"/>
</dbReference>
<accession>A0A2H5Y362</accession>
<dbReference type="SMART" id="SM00471">
    <property type="entry name" value="HDc"/>
    <property type="match status" value="1"/>
</dbReference>